<dbReference type="CDD" id="cd00858">
    <property type="entry name" value="GlyRS_anticodon"/>
    <property type="match status" value="1"/>
</dbReference>
<evidence type="ECO:0000256" key="12">
    <source>
        <dbReference type="ARBA" id="ARBA00022917"/>
    </source>
</evidence>
<dbReference type="PRINTS" id="PR01043">
    <property type="entry name" value="TRNASYNTHGLY"/>
</dbReference>
<dbReference type="Pfam" id="PF00587">
    <property type="entry name" value="tRNA-synt_2b"/>
    <property type="match status" value="1"/>
</dbReference>
<dbReference type="GO" id="GO:0005739">
    <property type="term" value="C:mitochondrion"/>
    <property type="evidence" value="ECO:0007669"/>
    <property type="project" value="TreeGrafter"/>
</dbReference>
<evidence type="ECO:0000256" key="14">
    <source>
        <dbReference type="ARBA" id="ARBA00023273"/>
    </source>
</evidence>
<comment type="catalytic activity">
    <reaction evidence="16">
        <text>2 ATP + H(+) = P(1),P(4)-bis(5'-adenosyl) tetraphosphate + diphosphate</text>
        <dbReference type="Rhea" id="RHEA:34935"/>
        <dbReference type="ChEBI" id="CHEBI:15378"/>
        <dbReference type="ChEBI" id="CHEBI:30616"/>
        <dbReference type="ChEBI" id="CHEBI:33019"/>
        <dbReference type="ChEBI" id="CHEBI:58141"/>
    </reaction>
    <physiologicalReaction direction="left-to-right" evidence="16">
        <dbReference type="Rhea" id="RHEA:34936"/>
    </physiologicalReaction>
</comment>
<dbReference type="GO" id="GO:0016740">
    <property type="term" value="F:transferase activity"/>
    <property type="evidence" value="ECO:0007669"/>
    <property type="project" value="UniProtKB-KW"/>
</dbReference>
<sequence length="685" mass="76546">MDENNLNEEIDRLSNELLEKSDLLRSMRRGEAERCDSASIASAKTEVKDLNRRLGSMLRRRDAGVKKDEGVFDRVGTESLMKRRFFVTPSFEIYGGIAGLYDYGPPGCSVKSNLVQVWKNHFVVQESMLEIEGTCLTPEPVLKASGHVDRFTDLMVKDTETQECYRADHILKAQLEKIIDDPATAEDRKEDAEGVLAVLDELDADDMDEAIASWDVKATETGNKLSAAFPFNLMFGTQIGPSGLVKGFLRPETAQGIFVNFKRLLDFNRSRLPFACAQIGLSFRNEISPRAGLLRVREFMQAEIEHFVHPQKKNHAKFDSVKDYSLALFPRRQQLTTRTTVQMTIGEAVANGIIDNETLAFYIARTSMFCEKVGLNKEHIRFREHLENEMAHYATECWDLEVNCSHGWIECAGLADRSCYDLQSHSESSKIELSAREIYSEVKSVEFLKALPQKGVMGKAFKKDAQLVMKALEAMSEDEVAGTQSQFDSGAESVSVKVADGRSFSVTKDMISYEKGIKKESGRNYYPSVIEPSFGVGRILYCIFEHSYYVREGDDEARGVLRFPPIVAPIKAAVLPLSKNEVFNPIAARVGEALGACGLIYRIDDTGASIGKRYARFDELGTPFGITVDFDSVNDSTVTLRDRDSMRQVRGDIDGIVQSIFSMVSGTASWGDVEKIFPPFSAAEE</sequence>
<evidence type="ECO:0000256" key="16">
    <source>
        <dbReference type="ARBA" id="ARBA00048436"/>
    </source>
</evidence>
<dbReference type="InterPro" id="IPR033731">
    <property type="entry name" value="GlyRS-like_core"/>
</dbReference>
<dbReference type="AlphaFoldDB" id="A0AAV8V1Q9"/>
<feature type="domain" description="Aminoacyl-transfer RNA synthetases class-II family profile" evidence="19">
    <location>
        <begin position="248"/>
        <end position="576"/>
    </location>
</feature>
<protein>
    <recommendedName>
        <fullName evidence="6">Glycine--tRNA ligase</fullName>
        <ecNumber evidence="5">6.1.1.14</ecNumber>
    </recommendedName>
    <alternativeName>
        <fullName evidence="15">Diadenosine tetraphosphate synthetase</fullName>
    </alternativeName>
</protein>
<keyword evidence="14" id="KW-0966">Cell projection</keyword>
<evidence type="ECO:0000313" key="20">
    <source>
        <dbReference type="EMBL" id="KAJ8908199.1"/>
    </source>
</evidence>
<comment type="catalytic activity">
    <reaction evidence="17">
        <text>tRNA(Gly) + glycine + ATP = glycyl-tRNA(Gly) + AMP + diphosphate</text>
        <dbReference type="Rhea" id="RHEA:16013"/>
        <dbReference type="Rhea" id="RHEA-COMP:9664"/>
        <dbReference type="Rhea" id="RHEA-COMP:9683"/>
        <dbReference type="ChEBI" id="CHEBI:30616"/>
        <dbReference type="ChEBI" id="CHEBI:33019"/>
        <dbReference type="ChEBI" id="CHEBI:57305"/>
        <dbReference type="ChEBI" id="CHEBI:78442"/>
        <dbReference type="ChEBI" id="CHEBI:78522"/>
        <dbReference type="ChEBI" id="CHEBI:456215"/>
        <dbReference type="EC" id="6.1.1.14"/>
    </reaction>
    <physiologicalReaction direction="left-to-right" evidence="17">
        <dbReference type="Rhea" id="RHEA:16014"/>
    </physiologicalReaction>
</comment>
<evidence type="ECO:0000256" key="4">
    <source>
        <dbReference type="ARBA" id="ARBA00011738"/>
    </source>
</evidence>
<dbReference type="GO" id="GO:0004820">
    <property type="term" value="F:glycine-tRNA ligase activity"/>
    <property type="evidence" value="ECO:0007669"/>
    <property type="project" value="UniProtKB-EC"/>
</dbReference>
<gene>
    <name evidence="20" type="ORF">NDN08_008293</name>
</gene>
<dbReference type="FunFam" id="3.40.50.800:FF:000004">
    <property type="entry name" value="Glycine--tRNA ligase 2"/>
    <property type="match status" value="1"/>
</dbReference>
<evidence type="ECO:0000256" key="7">
    <source>
        <dbReference type="ARBA" id="ARBA00022490"/>
    </source>
</evidence>
<dbReference type="Pfam" id="PF03129">
    <property type="entry name" value="HGTP_anticodon"/>
    <property type="match status" value="1"/>
</dbReference>
<comment type="similarity">
    <text evidence="3">Belongs to the class-II aminoacyl-tRNA synthetase family.</text>
</comment>
<evidence type="ECO:0000256" key="10">
    <source>
        <dbReference type="ARBA" id="ARBA00022741"/>
    </source>
</evidence>
<dbReference type="GO" id="GO:0070150">
    <property type="term" value="P:mitochondrial glycyl-tRNA aminoacylation"/>
    <property type="evidence" value="ECO:0007669"/>
    <property type="project" value="TreeGrafter"/>
</dbReference>
<keyword evidence="18" id="KW-0175">Coiled coil</keyword>
<dbReference type="PANTHER" id="PTHR10745:SF0">
    <property type="entry name" value="GLYCINE--TRNA LIGASE"/>
    <property type="match status" value="1"/>
</dbReference>
<dbReference type="InterPro" id="IPR045864">
    <property type="entry name" value="aa-tRNA-synth_II/BPL/LPL"/>
</dbReference>
<dbReference type="SUPFAM" id="SSF55681">
    <property type="entry name" value="Class II aaRS and biotin synthetases"/>
    <property type="match status" value="1"/>
</dbReference>
<reference evidence="20 21" key="1">
    <citation type="journal article" date="2023" name="Nat. Commun.">
        <title>Origin of minicircular mitochondrial genomes in red algae.</title>
        <authorList>
            <person name="Lee Y."/>
            <person name="Cho C.H."/>
            <person name="Lee Y.M."/>
            <person name="Park S.I."/>
            <person name="Yang J.H."/>
            <person name="West J.A."/>
            <person name="Bhattacharya D."/>
            <person name="Yoon H.S."/>
        </authorList>
    </citation>
    <scope>NUCLEOTIDE SEQUENCE [LARGE SCALE GENOMIC DNA]</scope>
    <source>
        <strain evidence="20 21">CCMP1338</strain>
        <tissue evidence="20">Whole cell</tissue>
    </source>
</reference>
<evidence type="ECO:0000256" key="6">
    <source>
        <dbReference type="ARBA" id="ARBA00019404"/>
    </source>
</evidence>
<dbReference type="Gene3D" id="3.30.930.10">
    <property type="entry name" value="Bira Bifunctional Protein, Domain 2"/>
    <property type="match status" value="1"/>
</dbReference>
<keyword evidence="12" id="KW-0648">Protein biosynthesis</keyword>
<evidence type="ECO:0000256" key="1">
    <source>
        <dbReference type="ARBA" id="ARBA00004489"/>
    </source>
</evidence>
<evidence type="ECO:0000256" key="17">
    <source>
        <dbReference type="ARBA" id="ARBA00049523"/>
    </source>
</evidence>
<dbReference type="InterPro" id="IPR036621">
    <property type="entry name" value="Anticodon-bd_dom_sf"/>
</dbReference>
<feature type="coiled-coil region" evidence="18">
    <location>
        <begin position="3"/>
        <end position="60"/>
    </location>
</feature>
<dbReference type="SUPFAM" id="SSF52954">
    <property type="entry name" value="Class II aaRS ABD-related"/>
    <property type="match status" value="1"/>
</dbReference>
<dbReference type="FunFam" id="3.30.40.230:FF:000001">
    <property type="entry name" value="Glycine--tRNA ligase"/>
    <property type="match status" value="1"/>
</dbReference>
<evidence type="ECO:0000256" key="18">
    <source>
        <dbReference type="SAM" id="Coils"/>
    </source>
</evidence>
<keyword evidence="11" id="KW-0067">ATP-binding</keyword>
<dbReference type="FunFam" id="3.30.720.200:FF:000001">
    <property type="entry name" value="Glycine--tRNA ligase 2"/>
    <property type="match status" value="1"/>
</dbReference>
<dbReference type="GO" id="GO:0005524">
    <property type="term" value="F:ATP binding"/>
    <property type="evidence" value="ECO:0007669"/>
    <property type="project" value="UniProtKB-KW"/>
</dbReference>
<evidence type="ECO:0000259" key="19">
    <source>
        <dbReference type="PROSITE" id="PS50862"/>
    </source>
</evidence>
<keyword evidence="10" id="KW-0547">Nucleotide-binding</keyword>
<evidence type="ECO:0000256" key="11">
    <source>
        <dbReference type="ARBA" id="ARBA00022840"/>
    </source>
</evidence>
<evidence type="ECO:0000256" key="15">
    <source>
        <dbReference type="ARBA" id="ARBA00030057"/>
    </source>
</evidence>
<dbReference type="Gene3D" id="3.30.40.230">
    <property type="match status" value="1"/>
</dbReference>
<dbReference type="PANTHER" id="PTHR10745">
    <property type="entry name" value="GLYCYL-TRNA SYNTHETASE/DNA POLYMERASE SUBUNIT GAMMA-2"/>
    <property type="match status" value="1"/>
</dbReference>
<dbReference type="FunFam" id="3.30.930.10:FF:000010">
    <property type="entry name" value="Glycyl-tRNA synthetase 1"/>
    <property type="match status" value="1"/>
</dbReference>
<evidence type="ECO:0000256" key="8">
    <source>
        <dbReference type="ARBA" id="ARBA00022598"/>
    </source>
</evidence>
<organism evidence="20 21">
    <name type="scientific">Rhodosorus marinus</name>
    <dbReference type="NCBI Taxonomy" id="101924"/>
    <lineage>
        <taxon>Eukaryota</taxon>
        <taxon>Rhodophyta</taxon>
        <taxon>Stylonematophyceae</taxon>
        <taxon>Stylonematales</taxon>
        <taxon>Stylonemataceae</taxon>
        <taxon>Rhodosorus</taxon>
    </lineage>
</organism>
<evidence type="ECO:0000313" key="21">
    <source>
        <dbReference type="Proteomes" id="UP001157974"/>
    </source>
</evidence>
<proteinExistence type="inferred from homology"/>
<dbReference type="Gene3D" id="3.30.720.200">
    <property type="match status" value="1"/>
</dbReference>
<dbReference type="PROSITE" id="PS50862">
    <property type="entry name" value="AA_TRNA_LIGASE_II"/>
    <property type="match status" value="1"/>
</dbReference>
<dbReference type="InterPro" id="IPR006195">
    <property type="entry name" value="aa-tRNA-synth_II"/>
</dbReference>
<keyword evidence="13" id="KW-0030">Aminoacyl-tRNA synthetase</keyword>
<dbReference type="EC" id="6.1.1.14" evidence="5"/>
<dbReference type="FunFam" id="3.30.930.10:FF:000158">
    <property type="entry name" value="Glycyl-tRNA synthetase"/>
    <property type="match status" value="1"/>
</dbReference>
<dbReference type="InterPro" id="IPR002315">
    <property type="entry name" value="tRNA-synt_gly"/>
</dbReference>
<evidence type="ECO:0000256" key="13">
    <source>
        <dbReference type="ARBA" id="ARBA00023146"/>
    </source>
</evidence>
<dbReference type="CDD" id="cd00774">
    <property type="entry name" value="GlyRS-like_core"/>
    <property type="match status" value="1"/>
</dbReference>
<evidence type="ECO:0000256" key="5">
    <source>
        <dbReference type="ARBA" id="ARBA00012829"/>
    </source>
</evidence>
<evidence type="ECO:0000256" key="3">
    <source>
        <dbReference type="ARBA" id="ARBA00008226"/>
    </source>
</evidence>
<dbReference type="InterPro" id="IPR002314">
    <property type="entry name" value="aa-tRNA-synt_IIb"/>
</dbReference>
<accession>A0AAV8V1Q9</accession>
<keyword evidence="8" id="KW-0436">Ligase</keyword>
<evidence type="ECO:0000256" key="2">
    <source>
        <dbReference type="ARBA" id="ARBA00004496"/>
    </source>
</evidence>
<comment type="subcellular location">
    <subcellularLocation>
        <location evidence="1">Cell projection</location>
        <location evidence="1">Axon</location>
    </subcellularLocation>
    <subcellularLocation>
        <location evidence="2">Cytoplasm</location>
    </subcellularLocation>
</comment>
<keyword evidence="9" id="KW-0808">Transferase</keyword>
<dbReference type="InterPro" id="IPR004154">
    <property type="entry name" value="Anticodon-bd"/>
</dbReference>
<dbReference type="Proteomes" id="UP001157974">
    <property type="component" value="Unassembled WGS sequence"/>
</dbReference>
<dbReference type="EMBL" id="JAMWBK010000002">
    <property type="protein sequence ID" value="KAJ8908199.1"/>
    <property type="molecule type" value="Genomic_DNA"/>
</dbReference>
<comment type="subunit">
    <text evidence="4">Homodimer.</text>
</comment>
<dbReference type="NCBIfam" id="NF003211">
    <property type="entry name" value="PRK04173.1"/>
    <property type="match status" value="1"/>
</dbReference>
<comment type="caution">
    <text evidence="20">The sequence shown here is derived from an EMBL/GenBank/DDBJ whole genome shotgun (WGS) entry which is preliminary data.</text>
</comment>
<dbReference type="NCBIfam" id="TIGR00389">
    <property type="entry name" value="glyS_dimeric"/>
    <property type="match status" value="1"/>
</dbReference>
<evidence type="ECO:0000256" key="9">
    <source>
        <dbReference type="ARBA" id="ARBA00022679"/>
    </source>
</evidence>
<dbReference type="Gene3D" id="3.40.50.800">
    <property type="entry name" value="Anticodon-binding domain"/>
    <property type="match status" value="1"/>
</dbReference>
<keyword evidence="21" id="KW-1185">Reference proteome</keyword>
<dbReference type="InterPro" id="IPR027031">
    <property type="entry name" value="Gly-tRNA_synthase/POLG2"/>
</dbReference>
<keyword evidence="7" id="KW-0963">Cytoplasm</keyword>
<name>A0AAV8V1Q9_9RHOD</name>